<dbReference type="InterPro" id="IPR036259">
    <property type="entry name" value="MFS_trans_sf"/>
</dbReference>
<proteinExistence type="predicted"/>
<keyword evidence="1" id="KW-0812">Transmembrane</keyword>
<gene>
    <name evidence="2" type="ORF">METZ01_LOCUS105850</name>
</gene>
<feature type="transmembrane region" description="Helical" evidence="1">
    <location>
        <begin position="130"/>
        <end position="151"/>
    </location>
</feature>
<organism evidence="2">
    <name type="scientific">marine metagenome</name>
    <dbReference type="NCBI Taxonomy" id="408172"/>
    <lineage>
        <taxon>unclassified sequences</taxon>
        <taxon>metagenomes</taxon>
        <taxon>ecological metagenomes</taxon>
    </lineage>
</organism>
<keyword evidence="1" id="KW-1133">Transmembrane helix</keyword>
<keyword evidence="1" id="KW-0472">Membrane</keyword>
<protein>
    <recommendedName>
        <fullName evidence="3">DUF4175 domain-containing protein</fullName>
    </recommendedName>
</protein>
<dbReference type="SUPFAM" id="SSF103473">
    <property type="entry name" value="MFS general substrate transporter"/>
    <property type="match status" value="1"/>
</dbReference>
<dbReference type="AlphaFoldDB" id="A0A381WKF7"/>
<accession>A0A381WKF7</accession>
<feature type="transmembrane region" description="Helical" evidence="1">
    <location>
        <begin position="28"/>
        <end position="53"/>
    </location>
</feature>
<sequence>VLLSWGRFGAIGITPLLLWLLLDWAFEFPLLVLFGSFVVVAVVAIVALLKWVVVPPWRRVRRDHEANVIEELHGKLNNRIIGSLQLGGEVLAEKIDGASTSTPMIKALVARTSGILAETKLKSLLDLRRTWKFLGVALVILAGYGSLGHYAPHVYQDRYDRTIEGYYTLLDLLFPVEFEVSPGDRRMVRGDAIELRAKVIGARRDEVRLVRIFEETGESVTEVLKLKDDSVTLTLEGEQTAANFRYRFEYANEISQLHLVEVEDRPLIQAINFELEPPEYTGQSMRLITGRVAKLEGLPGTKVLVSFAANTPLDADRTFWETTTGIKDPIEVNGRYGSFQFEIVQNETLSINLTGHFGEGFEMERPQSISIIAQSDEPPSINILTKLSEKELVPGAASGLPVAWRAEDDFGLSEVRLDFTITSLFEVLNRQDRKGSRVVELDPPRDRARSRFTGIFSGTAIYPGDKVTIT</sequence>
<evidence type="ECO:0008006" key="3">
    <source>
        <dbReference type="Google" id="ProtNLM"/>
    </source>
</evidence>
<feature type="non-terminal residue" evidence="2">
    <location>
        <position position="1"/>
    </location>
</feature>
<feature type="non-terminal residue" evidence="2">
    <location>
        <position position="470"/>
    </location>
</feature>
<feature type="transmembrane region" description="Helical" evidence="1">
    <location>
        <begin position="5"/>
        <end position="22"/>
    </location>
</feature>
<dbReference type="EMBL" id="UINC01012090">
    <property type="protein sequence ID" value="SVA52996.1"/>
    <property type="molecule type" value="Genomic_DNA"/>
</dbReference>
<name>A0A381WKF7_9ZZZZ</name>
<evidence type="ECO:0000256" key="1">
    <source>
        <dbReference type="SAM" id="Phobius"/>
    </source>
</evidence>
<reference evidence="2" key="1">
    <citation type="submission" date="2018-05" db="EMBL/GenBank/DDBJ databases">
        <authorList>
            <person name="Lanie J.A."/>
            <person name="Ng W.-L."/>
            <person name="Kazmierczak K.M."/>
            <person name="Andrzejewski T.M."/>
            <person name="Davidsen T.M."/>
            <person name="Wayne K.J."/>
            <person name="Tettelin H."/>
            <person name="Glass J.I."/>
            <person name="Rusch D."/>
            <person name="Podicherti R."/>
            <person name="Tsui H.-C.T."/>
            <person name="Winkler M.E."/>
        </authorList>
    </citation>
    <scope>NUCLEOTIDE SEQUENCE</scope>
</reference>
<evidence type="ECO:0000313" key="2">
    <source>
        <dbReference type="EMBL" id="SVA52996.1"/>
    </source>
</evidence>